<keyword evidence="3" id="KW-0479">Metal-binding</keyword>
<keyword evidence="7" id="KW-0862">Zinc</keyword>
<keyword evidence="4" id="KW-0677">Repeat</keyword>
<feature type="domain" description="RING-type" evidence="8">
    <location>
        <begin position="19"/>
        <end position="240"/>
    </location>
</feature>
<evidence type="ECO:0000256" key="2">
    <source>
        <dbReference type="ARBA" id="ARBA00022679"/>
    </source>
</evidence>
<evidence type="ECO:0000256" key="3">
    <source>
        <dbReference type="ARBA" id="ARBA00022723"/>
    </source>
</evidence>
<accession>A0ABP0PW24</accession>
<dbReference type="EMBL" id="CAXAMM010038703">
    <property type="protein sequence ID" value="CAK9080232.1"/>
    <property type="molecule type" value="Genomic_DNA"/>
</dbReference>
<gene>
    <name evidence="9" type="ORF">SCF082_LOCUS38262</name>
</gene>
<dbReference type="Proteomes" id="UP001642464">
    <property type="component" value="Unassembled WGS sequence"/>
</dbReference>
<dbReference type="PANTHER" id="PTHR22770">
    <property type="entry name" value="UBIQUITIN CONJUGATING ENZYME 7 INTERACTING PROTEIN-RELATED"/>
    <property type="match status" value="1"/>
</dbReference>
<evidence type="ECO:0000256" key="4">
    <source>
        <dbReference type="ARBA" id="ARBA00022737"/>
    </source>
</evidence>
<evidence type="ECO:0000313" key="9">
    <source>
        <dbReference type="EMBL" id="CAK9080232.1"/>
    </source>
</evidence>
<keyword evidence="6" id="KW-0833">Ubl conjugation pathway</keyword>
<evidence type="ECO:0000259" key="8">
    <source>
        <dbReference type="PROSITE" id="PS51873"/>
    </source>
</evidence>
<keyword evidence="2" id="KW-0808">Transferase</keyword>
<proteinExistence type="predicted"/>
<feature type="non-terminal residue" evidence="9">
    <location>
        <position position="1"/>
    </location>
</feature>
<dbReference type="InterPro" id="IPR044066">
    <property type="entry name" value="TRIAD_supradom"/>
</dbReference>
<keyword evidence="10" id="KW-1185">Reference proteome</keyword>
<name>A0ABP0PW24_9DINO</name>
<evidence type="ECO:0000256" key="7">
    <source>
        <dbReference type="ARBA" id="ARBA00022833"/>
    </source>
</evidence>
<keyword evidence="9" id="KW-0675">Receptor</keyword>
<feature type="non-terminal residue" evidence="9">
    <location>
        <position position="539"/>
    </location>
</feature>
<dbReference type="PROSITE" id="PS51873">
    <property type="entry name" value="TRIAD"/>
    <property type="match status" value="1"/>
</dbReference>
<evidence type="ECO:0000256" key="6">
    <source>
        <dbReference type="ARBA" id="ARBA00022786"/>
    </source>
</evidence>
<comment type="pathway">
    <text evidence="1">Protein modification; protein ubiquitination.</text>
</comment>
<dbReference type="Gene3D" id="3.30.40.10">
    <property type="entry name" value="Zinc/RING finger domain, C3HC4 (zinc finger)"/>
    <property type="match status" value="1"/>
</dbReference>
<dbReference type="PANTHER" id="PTHR22770:SF13">
    <property type="entry name" value="RING-TYPE DOMAIN-CONTAINING PROTEIN"/>
    <property type="match status" value="1"/>
</dbReference>
<dbReference type="Pfam" id="PF22191">
    <property type="entry name" value="IBR_1"/>
    <property type="match status" value="1"/>
</dbReference>
<dbReference type="SUPFAM" id="SSF57850">
    <property type="entry name" value="RING/U-box"/>
    <property type="match status" value="1"/>
</dbReference>
<reference evidence="9 10" key="1">
    <citation type="submission" date="2024-02" db="EMBL/GenBank/DDBJ databases">
        <authorList>
            <person name="Chen Y."/>
            <person name="Shah S."/>
            <person name="Dougan E. K."/>
            <person name="Thang M."/>
            <person name="Chan C."/>
        </authorList>
    </citation>
    <scope>NUCLEOTIDE SEQUENCE [LARGE SCALE GENOMIC DNA]</scope>
</reference>
<dbReference type="InterPro" id="IPR051628">
    <property type="entry name" value="LUBAC_E3_Ligases"/>
</dbReference>
<evidence type="ECO:0000256" key="1">
    <source>
        <dbReference type="ARBA" id="ARBA00004906"/>
    </source>
</evidence>
<organism evidence="9 10">
    <name type="scientific">Durusdinium trenchii</name>
    <dbReference type="NCBI Taxonomy" id="1381693"/>
    <lineage>
        <taxon>Eukaryota</taxon>
        <taxon>Sar</taxon>
        <taxon>Alveolata</taxon>
        <taxon>Dinophyceae</taxon>
        <taxon>Suessiales</taxon>
        <taxon>Symbiodiniaceae</taxon>
        <taxon>Durusdinium</taxon>
    </lineage>
</organism>
<sequence>EVFPPAADSFQEEVPCLGGPYTCFICTEEKSESERFLPHRCSVTPESLCCRACFVAWVQSQIDADSPNIRCCHCEEELSTGTLQRLVDEEHFQRYCEAAVQRSLKRDQQFIWCSQCTGGGWVDTRYLSSCGWSCPECSNNFVYCPLCRREHGTISCKKFQRLRKEIVLGKQMKEKNSEGMVQRSSKSCPSCKMPIQKDGGCNYMDCPNCRRHFCWSCGQIMKASHQAHTCDAGFEASEVVAKTSAGRPCVELTRLFMNVLDIDSVDILNVDAEDVNDCREMLVPSVEAPESSTPLFVGPSLMDGEILVRLPFNFTKAISWEVTHLHLHASHAPAPNCVPPKSVGLLANLPSAAFSDFEDSNAAHVELEEISEGLFRASLEPYRTRGLFKRVSCLAVMVRAGEDEHREGQSDRGLDITYPRDRLGKLFQRPDACRVEPVAAFQLAYQGFPWERAVGYRDSDVTLEGRRYPGGETYPSWREIEEMITAMPAGTKLSYHLNETQDWKYVSWLLTGDERMERLISFLCETLIDTRHTPHAVSC</sequence>
<keyword evidence="5" id="KW-0863">Zinc-finger</keyword>
<evidence type="ECO:0000256" key="5">
    <source>
        <dbReference type="ARBA" id="ARBA00022771"/>
    </source>
</evidence>
<dbReference type="InterPro" id="IPR013083">
    <property type="entry name" value="Znf_RING/FYVE/PHD"/>
</dbReference>
<dbReference type="Gene3D" id="1.20.120.1750">
    <property type="match status" value="1"/>
</dbReference>
<protein>
    <submittedName>
        <fullName evidence="9">E3 ubiquitin-protein ligase RNF14 (Androgen receptor-associated protein 54) (HFB30) (RING finger protein 14) (Triad2 protein)</fullName>
    </submittedName>
</protein>
<evidence type="ECO:0000313" key="10">
    <source>
        <dbReference type="Proteomes" id="UP001642464"/>
    </source>
</evidence>
<comment type="caution">
    <text evidence="9">The sequence shown here is derived from an EMBL/GenBank/DDBJ whole genome shotgun (WGS) entry which is preliminary data.</text>
</comment>